<keyword evidence="5" id="KW-0812">Transmembrane</keyword>
<proteinExistence type="inferred from homology"/>
<keyword evidence="7" id="KW-0998">Cell outer membrane</keyword>
<comment type="subcellular location">
    <subcellularLocation>
        <location evidence="1">Cell outer membrane</location>
    </subcellularLocation>
</comment>
<protein>
    <submittedName>
        <fullName evidence="9">Outer membrane protein</fullName>
    </submittedName>
</protein>
<evidence type="ECO:0000256" key="4">
    <source>
        <dbReference type="ARBA" id="ARBA00022452"/>
    </source>
</evidence>
<evidence type="ECO:0000256" key="6">
    <source>
        <dbReference type="ARBA" id="ARBA00023136"/>
    </source>
</evidence>
<keyword evidence="4" id="KW-1134">Transmembrane beta strand</keyword>
<keyword evidence="6" id="KW-0472">Membrane</keyword>
<dbReference type="PANTHER" id="PTHR30026:SF20">
    <property type="entry name" value="OUTER MEMBRANE PROTEIN TOLC"/>
    <property type="match status" value="1"/>
</dbReference>
<evidence type="ECO:0000256" key="2">
    <source>
        <dbReference type="ARBA" id="ARBA00007613"/>
    </source>
</evidence>
<dbReference type="InterPro" id="IPR003423">
    <property type="entry name" value="OMP_efflux"/>
</dbReference>
<dbReference type="Proteomes" id="UP000011721">
    <property type="component" value="Chromosome"/>
</dbReference>
<dbReference type="AlphaFoldDB" id="M1NIK8"/>
<keyword evidence="10" id="KW-1185">Reference proteome</keyword>
<accession>M1NIK8</accession>
<dbReference type="STRING" id="1167006.UWK_02873"/>
<evidence type="ECO:0000256" key="5">
    <source>
        <dbReference type="ARBA" id="ARBA00022692"/>
    </source>
</evidence>
<evidence type="ECO:0000313" key="10">
    <source>
        <dbReference type="Proteomes" id="UP000011721"/>
    </source>
</evidence>
<dbReference type="GO" id="GO:0009279">
    <property type="term" value="C:cell outer membrane"/>
    <property type="evidence" value="ECO:0007669"/>
    <property type="project" value="UniProtKB-SubCell"/>
</dbReference>
<evidence type="ECO:0000313" key="9">
    <source>
        <dbReference type="EMBL" id="AGF79404.1"/>
    </source>
</evidence>
<gene>
    <name evidence="9" type="ordered locus">UWK_02873</name>
</gene>
<reference evidence="10" key="1">
    <citation type="journal article" date="2013" name="Stand. Genomic Sci.">
        <title>Complete genome sequence of Desulfocapsa sulfexigens, a marine deltaproteobacterium specialized in disproportionating inorganic sulfur compounds.</title>
        <authorList>
            <person name="Finster K.W."/>
            <person name="Kjeldsen K.U."/>
            <person name="Kube M."/>
            <person name="Reinhardt R."/>
            <person name="Mussmann M."/>
            <person name="Amann R."/>
            <person name="Schreiber L."/>
        </authorList>
    </citation>
    <scope>NUCLEOTIDE SEQUENCE [LARGE SCALE GENOMIC DNA]</scope>
    <source>
        <strain evidence="10">DSM 10523 / SB164P1</strain>
    </source>
</reference>
<evidence type="ECO:0000256" key="8">
    <source>
        <dbReference type="SAM" id="SignalP"/>
    </source>
</evidence>
<dbReference type="GO" id="GO:0015562">
    <property type="term" value="F:efflux transmembrane transporter activity"/>
    <property type="evidence" value="ECO:0007669"/>
    <property type="project" value="InterPro"/>
</dbReference>
<dbReference type="GO" id="GO:0015288">
    <property type="term" value="F:porin activity"/>
    <property type="evidence" value="ECO:0007669"/>
    <property type="project" value="TreeGrafter"/>
</dbReference>
<evidence type="ECO:0000256" key="1">
    <source>
        <dbReference type="ARBA" id="ARBA00004442"/>
    </source>
</evidence>
<dbReference type="HOGENOM" id="CLU_012817_10_4_7"/>
<dbReference type="KEGG" id="dsf:UWK_02873"/>
<dbReference type="Gene3D" id="1.20.1600.10">
    <property type="entry name" value="Outer membrane efflux proteins (OEP)"/>
    <property type="match status" value="1"/>
</dbReference>
<dbReference type="RefSeq" id="WP_015405090.1">
    <property type="nucleotide sequence ID" value="NC_020304.1"/>
</dbReference>
<sequence>MKVFSIFPLFLLFLTVSSQAMDLVEMQKSAVENREIIKRYQVTVEKSDQEIARVQSAYYPSLDIGYRATSLDKPVTYPYRENSSLYGALSMNIFSGFRDRYSIQSARILREVEGHRLHSIEQDIQLNVALRYLNVYENRASLTVTQDAQKTLERIYQDGQRRLEVGLIGKNELLKFKVDLDNANITLQKRQADLDKSVQLLGREINKPTLLLGELSFHEFSLLPRVENQELCREKMFSNRSELLALEGLTQSASLQVKAERGNYYPRIDIVGSYSRYDDDFINGNGELNNDELQAQLLLSYNLFDGFSREATISKAKLNIREIQYDHAELKNSLETDLSNLFIDYRVSMANVEVAREDIRHAEENLRITQLKYTEGLQRESDLLDAVTNLSRARYNEVAVIRALFENTFRITRMIEGFQFRSGKS</sequence>
<evidence type="ECO:0000256" key="3">
    <source>
        <dbReference type="ARBA" id="ARBA00022448"/>
    </source>
</evidence>
<feature type="signal peptide" evidence="8">
    <location>
        <begin position="1"/>
        <end position="20"/>
    </location>
</feature>
<dbReference type="SUPFAM" id="SSF56954">
    <property type="entry name" value="Outer membrane efflux proteins (OEP)"/>
    <property type="match status" value="1"/>
</dbReference>
<evidence type="ECO:0000256" key="7">
    <source>
        <dbReference type="ARBA" id="ARBA00023237"/>
    </source>
</evidence>
<keyword evidence="8" id="KW-0732">Signal</keyword>
<feature type="chain" id="PRO_5004015996" evidence="8">
    <location>
        <begin position="21"/>
        <end position="425"/>
    </location>
</feature>
<dbReference type="GO" id="GO:1990281">
    <property type="term" value="C:efflux pump complex"/>
    <property type="evidence" value="ECO:0007669"/>
    <property type="project" value="TreeGrafter"/>
</dbReference>
<dbReference type="PANTHER" id="PTHR30026">
    <property type="entry name" value="OUTER MEMBRANE PROTEIN TOLC"/>
    <property type="match status" value="1"/>
</dbReference>
<dbReference type="OrthoDB" id="9814032at2"/>
<comment type="similarity">
    <text evidence="2">Belongs to the outer membrane factor (OMF) (TC 1.B.17) family.</text>
</comment>
<dbReference type="Pfam" id="PF02321">
    <property type="entry name" value="OEP"/>
    <property type="match status" value="2"/>
</dbReference>
<dbReference type="EMBL" id="CP003985">
    <property type="protein sequence ID" value="AGF79404.1"/>
    <property type="molecule type" value="Genomic_DNA"/>
</dbReference>
<dbReference type="eggNOG" id="COG1538">
    <property type="taxonomic scope" value="Bacteria"/>
</dbReference>
<organism evidence="9 10">
    <name type="scientific">Desulfocapsa sulfexigens (strain DSM 10523 / SB164P1)</name>
    <dbReference type="NCBI Taxonomy" id="1167006"/>
    <lineage>
        <taxon>Bacteria</taxon>
        <taxon>Pseudomonadati</taxon>
        <taxon>Thermodesulfobacteriota</taxon>
        <taxon>Desulfobulbia</taxon>
        <taxon>Desulfobulbales</taxon>
        <taxon>Desulfocapsaceae</taxon>
        <taxon>Desulfocapsa</taxon>
    </lineage>
</organism>
<dbReference type="InterPro" id="IPR051906">
    <property type="entry name" value="TolC-like"/>
</dbReference>
<name>M1NIK8_DESSD</name>
<keyword evidence="3" id="KW-0813">Transport</keyword>